<comment type="pathway">
    <text evidence="1 8">Amino-acid biosynthesis; L-histidine biosynthesis; L-histidine from 5-phospho-alpha-D-ribose 1-diphosphate: step 8/9.</text>
</comment>
<dbReference type="EC" id="3.1.3.15" evidence="3 8"/>
<dbReference type="NCBIfam" id="TIGR01856">
    <property type="entry name" value="hisJ_fam"/>
    <property type="match status" value="1"/>
</dbReference>
<dbReference type="RefSeq" id="WP_014625345.1">
    <property type="nucleotide sequence ID" value="NC_017583.1"/>
</dbReference>
<name>G0GC05_WINT7</name>
<dbReference type="KEGG" id="stq:Spith_1757"/>
<dbReference type="EMBL" id="CP002903">
    <property type="protein sequence ID" value="AEJ62016.1"/>
    <property type="molecule type" value="Genomic_DNA"/>
</dbReference>
<dbReference type="PANTHER" id="PTHR21039:SF0">
    <property type="entry name" value="HISTIDINOL-PHOSPHATASE"/>
    <property type="match status" value="1"/>
</dbReference>
<dbReference type="UniPathway" id="UPA00031">
    <property type="reaction ID" value="UER00013"/>
</dbReference>
<keyword evidence="6 8" id="KW-0368">Histidine biosynthesis</keyword>
<gene>
    <name evidence="10" type="ordered locus">Spith_1757</name>
</gene>
<dbReference type="PANTHER" id="PTHR21039">
    <property type="entry name" value="HISTIDINOL PHOSPHATASE-RELATED"/>
    <property type="match status" value="1"/>
</dbReference>
<keyword evidence="11" id="KW-1185">Reference proteome</keyword>
<dbReference type="Proteomes" id="UP000007254">
    <property type="component" value="Chromosome"/>
</dbReference>
<dbReference type="InterPro" id="IPR010140">
    <property type="entry name" value="Histidinol_P_phosphatase_HisJ"/>
</dbReference>
<dbReference type="STRING" id="869211.Spith_1757"/>
<keyword evidence="4 8" id="KW-0028">Amino-acid biosynthesis</keyword>
<feature type="domain" description="PHP" evidence="9">
    <location>
        <begin position="6"/>
        <end position="203"/>
    </location>
</feature>
<reference evidence="10 11" key="1">
    <citation type="submission" date="2011-06" db="EMBL/GenBank/DDBJ databases">
        <title>The complete genome of Spirochaeta thermophila DSM 6578.</title>
        <authorList>
            <consortium name="US DOE Joint Genome Institute (JGI-PGF)"/>
            <person name="Lucas S."/>
            <person name="Lapidus A."/>
            <person name="Bruce D."/>
            <person name="Goodwin L."/>
            <person name="Pitluck S."/>
            <person name="Peters L."/>
            <person name="Kyrpides N."/>
            <person name="Mavromatis K."/>
            <person name="Ivanova N."/>
            <person name="Mikailova N."/>
            <person name="Pagani I."/>
            <person name="Chertkov O."/>
            <person name="Detter J.C."/>
            <person name="Tapia R."/>
            <person name="Han C."/>
            <person name="Land M."/>
            <person name="Hauser L."/>
            <person name="Markowitz V."/>
            <person name="Cheng J.-F."/>
            <person name="Hugenholtz P."/>
            <person name="Woyke T."/>
            <person name="Wu D."/>
            <person name="Spring S."/>
            <person name="Merkhoffer B."/>
            <person name="Schneider S."/>
            <person name="Klenk H.-P."/>
            <person name="Eisen J.A."/>
        </authorList>
    </citation>
    <scope>NUCLEOTIDE SEQUENCE [LARGE SCALE GENOMIC DNA]</scope>
    <source>
        <strain evidence="11">ATCC 700085 / DSM 6578 / Z-1203</strain>
    </source>
</reference>
<evidence type="ECO:0000256" key="7">
    <source>
        <dbReference type="ARBA" id="ARBA00049158"/>
    </source>
</evidence>
<dbReference type="SUPFAM" id="SSF89550">
    <property type="entry name" value="PHP domain-like"/>
    <property type="match status" value="1"/>
</dbReference>
<evidence type="ECO:0000256" key="1">
    <source>
        <dbReference type="ARBA" id="ARBA00004970"/>
    </source>
</evidence>
<evidence type="ECO:0000256" key="4">
    <source>
        <dbReference type="ARBA" id="ARBA00022605"/>
    </source>
</evidence>
<organism evidence="10 11">
    <name type="scientific">Winmispira thermophila (strain ATCC 700085 / DSM 6578 / Z-1203)</name>
    <name type="common">Spirochaeta thermophila</name>
    <dbReference type="NCBI Taxonomy" id="869211"/>
    <lineage>
        <taxon>Bacteria</taxon>
        <taxon>Pseudomonadati</taxon>
        <taxon>Spirochaetota</taxon>
        <taxon>Spirochaetia</taxon>
        <taxon>Winmispirales</taxon>
        <taxon>Winmispiraceae</taxon>
        <taxon>Winmispira</taxon>
    </lineage>
</organism>
<proteinExistence type="inferred from homology"/>
<dbReference type="InterPro" id="IPR004013">
    <property type="entry name" value="PHP_dom"/>
</dbReference>
<protein>
    <recommendedName>
        <fullName evidence="3 8">Histidinol-phosphatase</fullName>
        <shortName evidence="8">HolPase</shortName>
        <ecNumber evidence="3 8">3.1.3.15</ecNumber>
    </recommendedName>
</protein>
<dbReference type="GO" id="GO:0004401">
    <property type="term" value="F:histidinol-phosphatase activity"/>
    <property type="evidence" value="ECO:0007669"/>
    <property type="project" value="UniProtKB-UniRule"/>
</dbReference>
<evidence type="ECO:0000313" key="10">
    <source>
        <dbReference type="EMBL" id="AEJ62016.1"/>
    </source>
</evidence>
<sequence>MYHTNYHTHTSFCDGKGTPEDYLKAAESRGLLALGFSSHAPLPYKNDWTMKEQDLPAYREAVETLTRTSEKLDIYLGLEIDYLPPHLTPADERFQPLDFTIGAVHVVEDAARHTFHEIDGHPKDYKACIEFFGGIQPFVEWYYRQVAQMCRETPPTIVAHLDLIKKNNQRNEFFTEEEPWYRNAVASCLDVIAEVGSLLEVNTGGLARKRITTIYPSPWILRLAREREIPLVLSSDAHDPAQVDFAFDEAVALMKEAGYTKVYALLGGEWIERPLE</sequence>
<evidence type="ECO:0000256" key="2">
    <source>
        <dbReference type="ARBA" id="ARBA00009152"/>
    </source>
</evidence>
<accession>G0GC05</accession>
<keyword evidence="5 8" id="KW-0378">Hydrolase</keyword>
<dbReference type="GO" id="GO:0000105">
    <property type="term" value="P:L-histidine biosynthetic process"/>
    <property type="evidence" value="ECO:0007669"/>
    <property type="project" value="UniProtKB-UniRule"/>
</dbReference>
<comment type="catalytic activity">
    <reaction evidence="7 8">
        <text>L-histidinol phosphate + H2O = L-histidinol + phosphate</text>
        <dbReference type="Rhea" id="RHEA:14465"/>
        <dbReference type="ChEBI" id="CHEBI:15377"/>
        <dbReference type="ChEBI" id="CHEBI:43474"/>
        <dbReference type="ChEBI" id="CHEBI:57699"/>
        <dbReference type="ChEBI" id="CHEBI:57980"/>
        <dbReference type="EC" id="3.1.3.15"/>
    </reaction>
</comment>
<dbReference type="InterPro" id="IPR016195">
    <property type="entry name" value="Pol/histidinol_Pase-like"/>
</dbReference>
<dbReference type="Pfam" id="PF02811">
    <property type="entry name" value="PHP"/>
    <property type="match status" value="1"/>
</dbReference>
<evidence type="ECO:0000256" key="5">
    <source>
        <dbReference type="ARBA" id="ARBA00022801"/>
    </source>
</evidence>
<dbReference type="CDD" id="cd12110">
    <property type="entry name" value="PHP_HisPPase_Hisj_like"/>
    <property type="match status" value="1"/>
</dbReference>
<dbReference type="GO" id="GO:0005737">
    <property type="term" value="C:cytoplasm"/>
    <property type="evidence" value="ECO:0007669"/>
    <property type="project" value="TreeGrafter"/>
</dbReference>
<dbReference type="OrthoDB" id="9775255at2"/>
<evidence type="ECO:0000259" key="9">
    <source>
        <dbReference type="Pfam" id="PF02811"/>
    </source>
</evidence>
<evidence type="ECO:0000313" key="11">
    <source>
        <dbReference type="Proteomes" id="UP000007254"/>
    </source>
</evidence>
<dbReference type="Gene3D" id="3.20.20.140">
    <property type="entry name" value="Metal-dependent hydrolases"/>
    <property type="match status" value="1"/>
</dbReference>
<comment type="similarity">
    <text evidence="2 8">Belongs to the PHP hydrolase family. HisK subfamily.</text>
</comment>
<dbReference type="HOGENOM" id="CLU_054611_2_1_12"/>
<evidence type="ECO:0000256" key="8">
    <source>
        <dbReference type="RuleBase" id="RU366003"/>
    </source>
</evidence>
<dbReference type="AlphaFoldDB" id="G0GC05"/>
<evidence type="ECO:0000256" key="3">
    <source>
        <dbReference type="ARBA" id="ARBA00013085"/>
    </source>
</evidence>
<evidence type="ECO:0000256" key="6">
    <source>
        <dbReference type="ARBA" id="ARBA00023102"/>
    </source>
</evidence>